<dbReference type="InterPro" id="IPR057572">
    <property type="entry name" value="NonGDSL"/>
</dbReference>
<gene>
    <name evidence="1" type="ORF">OF850_02690</name>
</gene>
<comment type="caution">
    <text evidence="1">The sequence shown here is derived from an EMBL/GenBank/DDBJ whole genome shotgun (WGS) entry which is preliminary data.</text>
</comment>
<dbReference type="Pfam" id="PF25182">
    <property type="entry name" value="NonGDSL"/>
    <property type="match status" value="1"/>
</dbReference>
<evidence type="ECO:0000313" key="2">
    <source>
        <dbReference type="Proteomes" id="UP001526430"/>
    </source>
</evidence>
<name>A0ABT3NQT3_9PROT</name>
<dbReference type="Gene3D" id="3.40.50.1110">
    <property type="entry name" value="SGNH hydrolase"/>
    <property type="match status" value="1"/>
</dbReference>
<keyword evidence="2" id="KW-1185">Reference proteome</keyword>
<dbReference type="PANTHER" id="PTHR30383:SF5">
    <property type="entry name" value="SGNH HYDROLASE-TYPE ESTERASE DOMAIN-CONTAINING PROTEIN"/>
    <property type="match status" value="1"/>
</dbReference>
<dbReference type="InterPro" id="IPR036514">
    <property type="entry name" value="SGNH_hydro_sf"/>
</dbReference>
<dbReference type="Proteomes" id="UP001526430">
    <property type="component" value="Unassembled WGS sequence"/>
</dbReference>
<protein>
    <submittedName>
        <fullName evidence="1">GDSL-type esterase/lipase family protein</fullName>
    </submittedName>
</protein>
<accession>A0ABT3NQT3</accession>
<proteinExistence type="predicted"/>
<dbReference type="PANTHER" id="PTHR30383">
    <property type="entry name" value="THIOESTERASE 1/PROTEASE 1/LYSOPHOSPHOLIPASE L1"/>
    <property type="match status" value="1"/>
</dbReference>
<dbReference type="InterPro" id="IPR051532">
    <property type="entry name" value="Ester_Hydrolysis_Enzymes"/>
</dbReference>
<reference evidence="1 2" key="1">
    <citation type="submission" date="2022-10" db="EMBL/GenBank/DDBJ databases">
        <title>Roseococcus glaciei nov., sp. nov., isolated from glacier.</title>
        <authorList>
            <person name="Liu Q."/>
            <person name="Xin Y.-H."/>
        </authorList>
    </citation>
    <scope>NUCLEOTIDE SEQUENCE [LARGE SCALE GENOMIC DNA]</scope>
    <source>
        <strain evidence="1 2">MDT2-1-1</strain>
    </source>
</reference>
<dbReference type="EMBL" id="JAPFQI010000001">
    <property type="protein sequence ID" value="MCW8084523.1"/>
    <property type="molecule type" value="Genomic_DNA"/>
</dbReference>
<dbReference type="SUPFAM" id="SSF52266">
    <property type="entry name" value="SGNH hydrolase"/>
    <property type="match status" value="1"/>
</dbReference>
<sequence>MRLPPIPALAAALERGSLTIVALGSSSTEGAGASAAGLGYPTLLEERLRVAWPGVTVRVVNAGRSGETSSEMLARMERDVLAERPDLVIWQAGGNEALRGREAGEFAAVMREGLDRLREAGVPVVLMDNQASPRLAARGPVFDAELARLGAPVFRRSAAMRAWAERGEDALIASDALHHNDRGYACLAGELSAALRGAAGDAWQRRAIAAQRRP</sequence>
<evidence type="ECO:0000313" key="1">
    <source>
        <dbReference type="EMBL" id="MCW8084523.1"/>
    </source>
</evidence>
<organism evidence="1 2">
    <name type="scientific">Sabulicella glaciei</name>
    <dbReference type="NCBI Taxonomy" id="2984948"/>
    <lineage>
        <taxon>Bacteria</taxon>
        <taxon>Pseudomonadati</taxon>
        <taxon>Pseudomonadota</taxon>
        <taxon>Alphaproteobacteria</taxon>
        <taxon>Acetobacterales</taxon>
        <taxon>Acetobacteraceae</taxon>
        <taxon>Sabulicella</taxon>
    </lineage>
</organism>